<gene>
    <name evidence="2" type="ORF">ACFOYW_18330</name>
</gene>
<evidence type="ECO:0000313" key="2">
    <source>
        <dbReference type="EMBL" id="MFC4245331.1"/>
    </source>
</evidence>
<name>A0ABV8QD14_9MICO</name>
<keyword evidence="3" id="KW-1185">Reference proteome</keyword>
<comment type="caution">
    <text evidence="2">The sequence shown here is derived from an EMBL/GenBank/DDBJ whole genome shotgun (WGS) entry which is preliminary data.</text>
</comment>
<keyword evidence="1" id="KW-1133">Transmembrane helix</keyword>
<dbReference type="EMBL" id="JBHSCN010000023">
    <property type="protein sequence ID" value="MFC4245331.1"/>
    <property type="molecule type" value="Genomic_DNA"/>
</dbReference>
<evidence type="ECO:0000313" key="3">
    <source>
        <dbReference type="Proteomes" id="UP001595900"/>
    </source>
</evidence>
<sequence>MADFQHFVEGVPWYVSSGVVIAAMLIILVPVVIIGTLFARINDLRYDLAALSRRQTTAGEKSDKLAKRLGQIDKRVDGVSGAVSAQTKFDGELVDLLAEMVDGERKATAVDIALAYAANERLREYK</sequence>
<accession>A0ABV8QD14</accession>
<keyword evidence="1" id="KW-0812">Transmembrane</keyword>
<reference evidence="3" key="1">
    <citation type="journal article" date="2019" name="Int. J. Syst. Evol. Microbiol.">
        <title>The Global Catalogue of Microorganisms (GCM) 10K type strain sequencing project: providing services to taxonomists for standard genome sequencing and annotation.</title>
        <authorList>
            <consortium name="The Broad Institute Genomics Platform"/>
            <consortium name="The Broad Institute Genome Sequencing Center for Infectious Disease"/>
            <person name="Wu L."/>
            <person name="Ma J."/>
        </authorList>
    </citation>
    <scope>NUCLEOTIDE SEQUENCE [LARGE SCALE GENOMIC DNA]</scope>
    <source>
        <strain evidence="3">CGMCC 1.10363</strain>
    </source>
</reference>
<dbReference type="Proteomes" id="UP001595900">
    <property type="component" value="Unassembled WGS sequence"/>
</dbReference>
<feature type="transmembrane region" description="Helical" evidence="1">
    <location>
        <begin position="13"/>
        <end position="39"/>
    </location>
</feature>
<keyword evidence="1" id="KW-0472">Membrane</keyword>
<evidence type="ECO:0000256" key="1">
    <source>
        <dbReference type="SAM" id="Phobius"/>
    </source>
</evidence>
<dbReference type="RefSeq" id="WP_390232466.1">
    <property type="nucleotide sequence ID" value="NZ_JBHSCN010000023.1"/>
</dbReference>
<protein>
    <submittedName>
        <fullName evidence="2">Uncharacterized protein</fullName>
    </submittedName>
</protein>
<organism evidence="2 3">
    <name type="scientific">Gryllotalpicola reticulitermitis</name>
    <dbReference type="NCBI Taxonomy" id="1184153"/>
    <lineage>
        <taxon>Bacteria</taxon>
        <taxon>Bacillati</taxon>
        <taxon>Actinomycetota</taxon>
        <taxon>Actinomycetes</taxon>
        <taxon>Micrococcales</taxon>
        <taxon>Microbacteriaceae</taxon>
        <taxon>Gryllotalpicola</taxon>
    </lineage>
</organism>
<proteinExistence type="predicted"/>